<dbReference type="OrthoDB" id="192608at2759"/>
<dbReference type="PANTHER" id="PTHR21663:SF0">
    <property type="entry name" value="HEAT REPEAT-CONTAINING PROTEIN 5B"/>
    <property type="match status" value="1"/>
</dbReference>
<dbReference type="InterPro" id="IPR040108">
    <property type="entry name" value="Laa1/Sip1/HEATR5"/>
</dbReference>
<evidence type="ECO:0000259" key="2">
    <source>
        <dbReference type="Pfam" id="PF25808"/>
    </source>
</evidence>
<sequence length="2489" mass="277639">MDASIKRFELLLRELEGSYESQTNGYTVDPSVIIKELYVLKGYLRENSIKSSHHNLQSTPLASSSVSVATSETLFHLILRYLITHGTTTTAVTPLNTFSSGNGTTSFSLSTTNTIINFSECTQQLICDCLAASYRYTEAQTISETLSSKQTHLYVKITLCLAVSRLCDQDALPFLPEIMALAIKVCRQVDFYLKQCLLQSVTQLMDRESDRSYAHQTDALKLVNRLIQDKFPEVRTAAAHLLLVVAKYAISLPSSMESHSSGLFGFYKKSTAEGHSRQEERSLGSRNEVDPNSASSSFSNKSTLQCTNTSSKRSGEGSTQQPVNHGAGKNLGHQALPPGAVSLDTIMQVALKGIEDSALEVRRMLALVSGTILAKYAATLSCQDYTNVFSKDTTSRTNSMTVANSSMASDTDGEASSDRAEANADLEVDTTASSISNTSGVSTVVGRSKLGFKLPLMHTYSISSLQLSLSRRRPPIFSFATIASIILHYKELICSKYLNPPQKRHNGGILAFFAIALCSMFEQLPNSVVEIIQHKQLEDIIEALTSLLDLSFFSLNDLVCARNAVTHVLRFGLFAILAERQQEALWEIYISKLNEESSSLFPTDENHCGINQMEEQHFISELSSTKKQVNHHKSLTFLSEISHLIPSLGEASIIHAREAYVVLKTLLSHEKQSVRHEASIALASLSTTLSYRQEQMILDYTDGIRKVTESLLPTDSFSSETAIELLDKSQLYQLQGYTSALTHAIRGRQIFQREHFDPALPDEILSDIFDLAKRLIQSQFTSDCPDSIWLTCTRAGWAIIAVLSIIAGDQWQLTHLQSLLDLWLKCSSAQNRETSLELLRIEASTTALHSFVTVCDFENLANKELLQKSVHACAGHVLHQYLVTITGSLRNPTKRRGQAARDRLFAWIFSIFSLIPDPMIYQDSHFILSDLIAEFSTAVSMTNARHVTFVPTESSYLKNTVDTTDDVLEMISIPRLQAGDYPSFLYSRDLNLLLSLSLPDQSLSDIEVEMQDLDIFWALYWDSKDSSAGPRDLCNSFTYVRLVDASVILFGKLFAFLIEDLQLRCLQHYASTLAKGQKSCEVNVCCLLAAAMRNASETTSASSGSLQHEHINGNDAWCLQIQTMLLDLLSSENAQVRRAAGVTIGQLAKISDDQQRRRLVLELEKQITASAISASQSMNPSETISSFIGTNTGMATPVEGNTSLATNVKANYTPAVAKNGSDTSSVCLYTGAIFALACMKRSCGFQIVIDTGLIFRFGGELCQPQRTWVLHSWNIIMESVSGSGGEYEQYIHSSDTLLDVHLLAGFQHARINRKGLRWQSSSKAIIGRFINNILASIGSNPPKSAEWVRKSFVMWDMLLQDPIVPDASIRVEYLKFLKQVLLFAPEEFRNEGYYFILQILSNTEPAHGYKQYDEGGRYPTMNFQLCVPRSSGSSRPCVQKLALSCILVMAERLPENTHRDQLYRVLLMSLSYQMVTHMWSYRSRLQGLCNHDKHRISYSRRNDSVKSIQTTILALIDAGFQSQVKTPVCLWAMFFRSIAIGESAETIGDIEGSQQQAQTPKNVNSGFKNSEDAHFGNVTHSSLTEIIQTTAISIQVERWRHTKLEVRKMLLNVPQLCRQTRFFAIECVLHIFELLSGSQYLVEDSSYKLIPYGGQAPSEMHLAFKSFKIDIRHFDLYAVHQSFSSQLYTSVRQGTDKGDRSKCHDVVASEAVRITEDFLCFYLDEFISLSCHAATLSLDGHELMHFQRLGLRLMHILIAFFGFSTDPAIPDNSHFLLDPYQAQIASALRQACKLCQKISPTKVSEQMDFSPAFLIQVQALLSDTITCRLVVDKKALQRLCQNLVDHNNDCFFYSDGTFTRKALCLANLSNIARLIVSSIDFSNDRKIMTLSDFQVKLQESSLLHVLGNEWSGHLQDLVKGWMEISQVYASCMQDTVPPGRAGMDHRSWNIKNISPGNSRKLHDLLTLYWSNIGNVISIWLIWMPRDCNNGCEDHMIDLYQPDFIIFFLGCYLCHIRSQYHTRRDLRTEMHILPALLSKTIPLIAKDYPSAYKEILNAIFGLLLRCTAQGPSSYSCLALGSFFTIIYDLKISALVDRDDTTAGLLCVAVSMSLKLLKQAHRERDTDKTESDDISELLKVATLGIVLVRHRNGAIFDGNVAELAINTCDALLELLSSEMIKSASISQSCRLASASLEMLVSRCTEAECSSQSRVTVMKIYAKMIRSVRDAITKTTNASAYLEYSMQIACACIVKHPNDLQKILEAFVNGITKEISKCLDQAFDSLKNDQDGLDSSVLTIATVLLGMENLMRKLAASGYDELSAAACGRLIPRLVGFLQLYDGNIISSILKESTSSTTVLRHVKAILLLFVEHCRDEIASELMHLLIPMLVQIVNFHRGDNPSMSLIPSVEITTELLLALARAKNTFFKQVVVSLSHSMRSALEQILRNAVCSPTIPTLDERTEYAMKTTDLSNKKLDLSLYRSSAEVCKTE</sequence>
<proteinExistence type="predicted"/>
<feature type="compositionally biased region" description="Basic and acidic residues" evidence="1">
    <location>
        <begin position="275"/>
        <end position="289"/>
    </location>
</feature>
<evidence type="ECO:0000256" key="1">
    <source>
        <dbReference type="SAM" id="MobiDB-lite"/>
    </source>
</evidence>
<dbReference type="InterPro" id="IPR016024">
    <property type="entry name" value="ARM-type_fold"/>
</dbReference>
<dbReference type="Pfam" id="PF25808">
    <property type="entry name" value="TPR_LAA1_C"/>
    <property type="match status" value="1"/>
</dbReference>
<dbReference type="GO" id="GO:0042147">
    <property type="term" value="P:retrograde transport, endosome to Golgi"/>
    <property type="evidence" value="ECO:0007669"/>
    <property type="project" value="TreeGrafter"/>
</dbReference>
<dbReference type="GO" id="GO:0005794">
    <property type="term" value="C:Golgi apparatus"/>
    <property type="evidence" value="ECO:0007669"/>
    <property type="project" value="TreeGrafter"/>
</dbReference>
<dbReference type="GO" id="GO:0030139">
    <property type="term" value="C:endocytic vesicle"/>
    <property type="evidence" value="ECO:0007669"/>
    <property type="project" value="TreeGrafter"/>
</dbReference>
<comment type="caution">
    <text evidence="3">The sequence shown here is derived from an EMBL/GenBank/DDBJ whole genome shotgun (WGS) entry which is preliminary data.</text>
</comment>
<feature type="compositionally biased region" description="Low complexity" evidence="1">
    <location>
        <begin position="293"/>
        <end position="302"/>
    </location>
</feature>
<dbReference type="Proteomes" id="UP000053237">
    <property type="component" value="Unassembled WGS sequence"/>
</dbReference>
<feature type="region of interest" description="Disordered" evidence="1">
    <location>
        <begin position="275"/>
        <end position="336"/>
    </location>
</feature>
<dbReference type="SUPFAM" id="SSF48371">
    <property type="entry name" value="ARM repeat"/>
    <property type="match status" value="2"/>
</dbReference>
<dbReference type="InterPro" id="IPR057981">
    <property type="entry name" value="TPR_LAA1-like_C"/>
</dbReference>
<feature type="region of interest" description="Disordered" evidence="1">
    <location>
        <begin position="402"/>
        <end position="423"/>
    </location>
</feature>
<reference evidence="3 4" key="1">
    <citation type="submission" date="2012-05" db="EMBL/GenBank/DDBJ databases">
        <title>Recombination and specialization in a pathogen metapopulation.</title>
        <authorList>
            <person name="Gardiner A."/>
            <person name="Kemen E."/>
            <person name="Schultz-Larsen T."/>
            <person name="MacLean D."/>
            <person name="Van Oosterhout C."/>
            <person name="Jones J.D.G."/>
        </authorList>
    </citation>
    <scope>NUCLEOTIDE SEQUENCE [LARGE SCALE GENOMIC DNA]</scope>
    <source>
        <strain evidence="3 4">Ac Nc2</strain>
    </source>
</reference>
<dbReference type="GO" id="GO:0005829">
    <property type="term" value="C:cytosol"/>
    <property type="evidence" value="ECO:0007669"/>
    <property type="project" value="GOC"/>
</dbReference>
<dbReference type="Pfam" id="PF20210">
    <property type="entry name" value="Laa1_Sip1_HTR5"/>
    <property type="match status" value="1"/>
</dbReference>
<dbReference type="InterPro" id="IPR046837">
    <property type="entry name" value="Laa1/Sip1/HEATR5-like_HEAT"/>
</dbReference>
<evidence type="ECO:0000313" key="3">
    <source>
        <dbReference type="EMBL" id="CCI43398.1"/>
    </source>
</evidence>
<dbReference type="InParanoid" id="A0A024G9J5"/>
<dbReference type="PANTHER" id="PTHR21663">
    <property type="entry name" value="HYPOTHETICAL HEAT DOMAIN-CONTAINING"/>
    <property type="match status" value="1"/>
</dbReference>
<dbReference type="GO" id="GO:0008104">
    <property type="term" value="P:intracellular protein localization"/>
    <property type="evidence" value="ECO:0007669"/>
    <property type="project" value="TreeGrafter"/>
</dbReference>
<name>A0A024G9J5_9STRA</name>
<dbReference type="EMBL" id="CAIX01000048">
    <property type="protein sequence ID" value="CCI43398.1"/>
    <property type="molecule type" value="Genomic_DNA"/>
</dbReference>
<feature type="compositionally biased region" description="Polar residues" evidence="1">
    <location>
        <begin position="303"/>
        <end position="323"/>
    </location>
</feature>
<dbReference type="STRING" id="65357.A0A024G9J5"/>
<gene>
    <name evidence="3" type="ORF">BN9_041820</name>
</gene>
<protein>
    <recommendedName>
        <fullName evidence="2">LAA1-like C-terminal TPR repeats domain-containing protein</fullName>
    </recommendedName>
</protein>
<evidence type="ECO:0000313" key="4">
    <source>
        <dbReference type="Proteomes" id="UP000053237"/>
    </source>
</evidence>
<accession>A0A024G9J5</accession>
<organism evidence="3 4">
    <name type="scientific">Albugo candida</name>
    <dbReference type="NCBI Taxonomy" id="65357"/>
    <lineage>
        <taxon>Eukaryota</taxon>
        <taxon>Sar</taxon>
        <taxon>Stramenopiles</taxon>
        <taxon>Oomycota</taxon>
        <taxon>Peronosporomycetes</taxon>
        <taxon>Albuginales</taxon>
        <taxon>Albuginaceae</taxon>
        <taxon>Albugo</taxon>
    </lineage>
</organism>
<dbReference type="GO" id="GO:0006897">
    <property type="term" value="P:endocytosis"/>
    <property type="evidence" value="ECO:0007669"/>
    <property type="project" value="TreeGrafter"/>
</dbReference>
<feature type="domain" description="LAA1-like C-terminal TPR repeats" evidence="2">
    <location>
        <begin position="2318"/>
        <end position="2447"/>
    </location>
</feature>
<keyword evidence="4" id="KW-1185">Reference proteome</keyword>
<dbReference type="GO" id="GO:0016020">
    <property type="term" value="C:membrane"/>
    <property type="evidence" value="ECO:0007669"/>
    <property type="project" value="TreeGrafter"/>
</dbReference>